<dbReference type="GO" id="GO:0005886">
    <property type="term" value="C:plasma membrane"/>
    <property type="evidence" value="ECO:0007669"/>
    <property type="project" value="TreeGrafter"/>
</dbReference>
<comment type="pathway">
    <text evidence="2 13">Glycolipid biosynthesis; lipid IV(A) biosynthesis; lipid IV(A) from (3R)-3-hydroxytetradecanoyl-[acyl-carrier-protein] and UDP-N-acetyl-alpha-D-glucosamine: step 6/6.</text>
</comment>
<keyword evidence="9 13" id="KW-0418">Kinase</keyword>
<evidence type="ECO:0000256" key="3">
    <source>
        <dbReference type="ARBA" id="ARBA00012071"/>
    </source>
</evidence>
<sequence length="347" mass="38458">MVMKKLELVLTQAWQKNAAWLKVLTPLSGLYRVVTHARKSLYHSGKCPIYRAAVPVLVIGNITVGGSGKTPFIITLTKILLKQGINVAVISRGYGGDSTQMPKLVTPTSTPNEVGDEPCLIAQSLHSDGLFLPMAVAPNRGQAIDLLLQNFPETTLIISDDGLQHYALHRDEEWIVVDVARGFGNGKLLPQGFLREPIDRLQDALVIYHDKDMTKYPNEAMAISLKAGRIEPLMGNHKSPVPSAGTYVHAVSGIGYPKRFFDTLSDQGFLVIPHPFGDHHNFRLEDLVDLINHPIIVTSKDAVKLRHLATQTAHDIFNHIWVLPVEMVLSDGIMEQINHLIVKYQLN</sequence>
<protein>
    <recommendedName>
        <fullName evidence="4 13">Tetraacyldisaccharide 4'-kinase</fullName>
        <ecNumber evidence="3 13">2.7.1.130</ecNumber>
    </recommendedName>
    <alternativeName>
        <fullName evidence="12 13">Lipid A 4'-kinase</fullName>
    </alternativeName>
</protein>
<dbReference type="SUPFAM" id="SSF52540">
    <property type="entry name" value="P-loop containing nucleoside triphosphate hydrolases"/>
    <property type="match status" value="1"/>
</dbReference>
<dbReference type="PANTHER" id="PTHR42724">
    <property type="entry name" value="TETRAACYLDISACCHARIDE 4'-KINASE"/>
    <property type="match status" value="1"/>
</dbReference>
<evidence type="ECO:0000256" key="6">
    <source>
        <dbReference type="ARBA" id="ARBA00022556"/>
    </source>
</evidence>
<evidence type="ECO:0000313" key="15">
    <source>
        <dbReference type="Proteomes" id="UP000078295"/>
    </source>
</evidence>
<evidence type="ECO:0000256" key="4">
    <source>
        <dbReference type="ARBA" id="ARBA00016436"/>
    </source>
</evidence>
<dbReference type="AlphaFoldDB" id="A0AB36DPP0"/>
<keyword evidence="5 13" id="KW-0444">Lipid biosynthesis</keyword>
<dbReference type="HAMAP" id="MF_00409">
    <property type="entry name" value="LpxK"/>
    <property type="match status" value="1"/>
</dbReference>
<dbReference type="InterPro" id="IPR003758">
    <property type="entry name" value="LpxK"/>
</dbReference>
<evidence type="ECO:0000256" key="5">
    <source>
        <dbReference type="ARBA" id="ARBA00022516"/>
    </source>
</evidence>
<evidence type="ECO:0000256" key="10">
    <source>
        <dbReference type="ARBA" id="ARBA00022840"/>
    </source>
</evidence>
<comment type="similarity">
    <text evidence="13">Belongs to the LpxK family.</text>
</comment>
<gene>
    <name evidence="13" type="primary">lpxK</name>
    <name evidence="14" type="ORF">AO370_0724</name>
</gene>
<evidence type="ECO:0000256" key="2">
    <source>
        <dbReference type="ARBA" id="ARBA00004870"/>
    </source>
</evidence>
<evidence type="ECO:0000256" key="9">
    <source>
        <dbReference type="ARBA" id="ARBA00022777"/>
    </source>
</evidence>
<keyword evidence="6 13" id="KW-0441">Lipid A biosynthesis</keyword>
<comment type="catalytic activity">
    <reaction evidence="13">
        <text>a lipid A disaccharide + ATP = a lipid IVA + ADP + H(+)</text>
        <dbReference type="Rhea" id="RHEA:67840"/>
        <dbReference type="ChEBI" id="CHEBI:15378"/>
        <dbReference type="ChEBI" id="CHEBI:30616"/>
        <dbReference type="ChEBI" id="CHEBI:176343"/>
        <dbReference type="ChEBI" id="CHEBI:176425"/>
        <dbReference type="ChEBI" id="CHEBI:456216"/>
        <dbReference type="EC" id="2.7.1.130"/>
    </reaction>
</comment>
<organism evidence="14 15">
    <name type="scientific">Moraxella catarrhalis</name>
    <name type="common">Branhamella catarrhalis</name>
    <dbReference type="NCBI Taxonomy" id="480"/>
    <lineage>
        <taxon>Bacteria</taxon>
        <taxon>Pseudomonadati</taxon>
        <taxon>Pseudomonadota</taxon>
        <taxon>Gammaproteobacteria</taxon>
        <taxon>Moraxellales</taxon>
        <taxon>Moraxellaceae</taxon>
        <taxon>Moraxella</taxon>
    </lineage>
</organism>
<evidence type="ECO:0000256" key="8">
    <source>
        <dbReference type="ARBA" id="ARBA00022741"/>
    </source>
</evidence>
<dbReference type="GO" id="GO:0009244">
    <property type="term" value="P:lipopolysaccharide core region biosynthetic process"/>
    <property type="evidence" value="ECO:0007669"/>
    <property type="project" value="TreeGrafter"/>
</dbReference>
<proteinExistence type="inferred from homology"/>
<dbReference type="PANTHER" id="PTHR42724:SF1">
    <property type="entry name" value="TETRAACYLDISACCHARIDE 4'-KINASE, MITOCHONDRIAL-RELATED"/>
    <property type="match status" value="1"/>
</dbReference>
<name>A0AB36DPP0_MORCA</name>
<dbReference type="GO" id="GO:0009029">
    <property type="term" value="F:lipid-A 4'-kinase activity"/>
    <property type="evidence" value="ECO:0007669"/>
    <property type="project" value="UniProtKB-UniRule"/>
</dbReference>
<accession>A0AB36DPP0</accession>
<dbReference type="NCBIfam" id="TIGR00682">
    <property type="entry name" value="lpxK"/>
    <property type="match status" value="1"/>
</dbReference>
<dbReference type="Proteomes" id="UP000078295">
    <property type="component" value="Unassembled WGS sequence"/>
</dbReference>
<evidence type="ECO:0000256" key="1">
    <source>
        <dbReference type="ARBA" id="ARBA00002274"/>
    </source>
</evidence>
<evidence type="ECO:0000256" key="11">
    <source>
        <dbReference type="ARBA" id="ARBA00023098"/>
    </source>
</evidence>
<dbReference type="Pfam" id="PF02606">
    <property type="entry name" value="LpxK"/>
    <property type="match status" value="1"/>
</dbReference>
<dbReference type="GO" id="GO:0005524">
    <property type="term" value="F:ATP binding"/>
    <property type="evidence" value="ECO:0007669"/>
    <property type="project" value="UniProtKB-UniRule"/>
</dbReference>
<evidence type="ECO:0000256" key="12">
    <source>
        <dbReference type="ARBA" id="ARBA00029757"/>
    </source>
</evidence>
<dbReference type="EC" id="2.7.1.130" evidence="3 13"/>
<comment type="caution">
    <text evidence="14">The sequence shown here is derived from an EMBL/GenBank/DDBJ whole genome shotgun (WGS) entry which is preliminary data.</text>
</comment>
<keyword evidence="10 13" id="KW-0067">ATP-binding</keyword>
<keyword evidence="8 13" id="KW-0547">Nucleotide-binding</keyword>
<reference evidence="14 15" key="1">
    <citation type="journal article" date="2016" name="Genome Biol. Evol.">
        <title>Comparative Genomic Analyses of the Moraxella catarrhalis Serosensitive and Seroresistant Lineages Demonstrate Their Independent Evolution.</title>
        <authorList>
            <person name="Earl J.P."/>
            <person name="de Vries S.P."/>
            <person name="Ahmed A."/>
            <person name="Powell E."/>
            <person name="Schultz M.P."/>
            <person name="Hermans P.W."/>
            <person name="Hill D.J."/>
            <person name="Zhou Z."/>
            <person name="Constantinidou C.I."/>
            <person name="Hu F.Z."/>
            <person name="Bootsma H.J."/>
            <person name="Ehrlich G.D."/>
        </authorList>
    </citation>
    <scope>NUCLEOTIDE SEQUENCE [LARGE SCALE GENOMIC DNA]</scope>
    <source>
        <strain evidence="14 15">F23</strain>
    </source>
</reference>
<feature type="binding site" evidence="13">
    <location>
        <begin position="63"/>
        <end position="70"/>
    </location>
    <ligand>
        <name>ATP</name>
        <dbReference type="ChEBI" id="CHEBI:30616"/>
    </ligand>
</feature>
<comment type="function">
    <text evidence="1 13">Transfers the gamma-phosphate of ATP to the 4'-position of a tetraacyldisaccharide 1-phosphate intermediate (termed DS-1-P) to form tetraacyldisaccharide 1,4'-bis-phosphate (lipid IVA).</text>
</comment>
<dbReference type="EMBL" id="LXHQ01000022">
    <property type="protein sequence ID" value="OAV26310.1"/>
    <property type="molecule type" value="Genomic_DNA"/>
</dbReference>
<keyword evidence="11 13" id="KW-0443">Lipid metabolism</keyword>
<evidence type="ECO:0000256" key="13">
    <source>
        <dbReference type="HAMAP-Rule" id="MF_00409"/>
    </source>
</evidence>
<dbReference type="InterPro" id="IPR027417">
    <property type="entry name" value="P-loop_NTPase"/>
</dbReference>
<evidence type="ECO:0000313" key="14">
    <source>
        <dbReference type="EMBL" id="OAV26310.1"/>
    </source>
</evidence>
<evidence type="ECO:0000256" key="7">
    <source>
        <dbReference type="ARBA" id="ARBA00022679"/>
    </source>
</evidence>
<keyword evidence="7 13" id="KW-0808">Transferase</keyword>
<dbReference type="GO" id="GO:0009245">
    <property type="term" value="P:lipid A biosynthetic process"/>
    <property type="evidence" value="ECO:0007669"/>
    <property type="project" value="UniProtKB-UniRule"/>
</dbReference>